<keyword evidence="11 18" id="KW-0408">Iron</keyword>
<name>A0AA88XS59_PINIB</name>
<dbReference type="Proteomes" id="UP001186944">
    <property type="component" value="Unassembled WGS sequence"/>
</dbReference>
<evidence type="ECO:0000256" key="7">
    <source>
        <dbReference type="ARBA" id="ARBA00022485"/>
    </source>
</evidence>
<dbReference type="Pfam" id="PF14815">
    <property type="entry name" value="NUDIX_4"/>
    <property type="match status" value="1"/>
</dbReference>
<keyword evidence="16 18" id="KW-0326">Glycosidase</keyword>
<dbReference type="GO" id="GO:0046872">
    <property type="term" value="F:metal ion binding"/>
    <property type="evidence" value="ECO:0007669"/>
    <property type="project" value="UniProtKB-UniRule"/>
</dbReference>
<evidence type="ECO:0000256" key="4">
    <source>
        <dbReference type="ARBA" id="ARBA00008343"/>
    </source>
</evidence>
<evidence type="ECO:0000256" key="17">
    <source>
        <dbReference type="ARBA" id="ARBA00058024"/>
    </source>
</evidence>
<evidence type="ECO:0000256" key="15">
    <source>
        <dbReference type="ARBA" id="ARBA00023242"/>
    </source>
</evidence>
<proteinExistence type="inferred from homology"/>
<dbReference type="GO" id="GO:0035485">
    <property type="term" value="F:adenine/guanine mispair binding"/>
    <property type="evidence" value="ECO:0007669"/>
    <property type="project" value="TreeGrafter"/>
</dbReference>
<dbReference type="Gene3D" id="1.10.340.30">
    <property type="entry name" value="Hypothetical protein, domain 2"/>
    <property type="match status" value="1"/>
</dbReference>
<dbReference type="EMBL" id="VSWD01000010">
    <property type="protein sequence ID" value="KAK3089482.1"/>
    <property type="molecule type" value="Genomic_DNA"/>
</dbReference>
<gene>
    <name evidence="21" type="ORF">FSP39_003963</name>
</gene>
<evidence type="ECO:0000313" key="21">
    <source>
        <dbReference type="EMBL" id="KAK3089482.1"/>
    </source>
</evidence>
<dbReference type="InterPro" id="IPR003651">
    <property type="entry name" value="Endonuclease3_FeS-loop_motif"/>
</dbReference>
<dbReference type="GO" id="GO:0051539">
    <property type="term" value="F:4 iron, 4 sulfur cluster binding"/>
    <property type="evidence" value="ECO:0007669"/>
    <property type="project" value="UniProtKB-UniRule"/>
</dbReference>
<dbReference type="PANTHER" id="PTHR42944">
    <property type="entry name" value="ADENINE DNA GLYCOSYLASE"/>
    <property type="match status" value="1"/>
</dbReference>
<dbReference type="CDD" id="cd03431">
    <property type="entry name" value="NUDIX_DNA_Glycosylase_C-MutY"/>
    <property type="match status" value="1"/>
</dbReference>
<comment type="similarity">
    <text evidence="4 18">Belongs to the Nth/MutY family.</text>
</comment>
<dbReference type="GO" id="GO:0005739">
    <property type="term" value="C:mitochondrion"/>
    <property type="evidence" value="ECO:0007669"/>
    <property type="project" value="UniProtKB-SubCell"/>
</dbReference>
<evidence type="ECO:0000256" key="8">
    <source>
        <dbReference type="ARBA" id="ARBA00022723"/>
    </source>
</evidence>
<accession>A0AA88XS59</accession>
<dbReference type="InterPro" id="IPR029119">
    <property type="entry name" value="MutY_C"/>
</dbReference>
<dbReference type="GO" id="GO:0000701">
    <property type="term" value="F:purine-specific mismatch base pair DNA N-glycosylase activity"/>
    <property type="evidence" value="ECO:0007669"/>
    <property type="project" value="UniProtKB-EC"/>
</dbReference>
<evidence type="ECO:0000256" key="16">
    <source>
        <dbReference type="ARBA" id="ARBA00023295"/>
    </source>
</evidence>
<keyword evidence="10" id="KW-0378">Hydrolase</keyword>
<dbReference type="FunFam" id="3.90.79.10:FF:000026">
    <property type="entry name" value="Adenine DNA glycosylase"/>
    <property type="match status" value="1"/>
</dbReference>
<dbReference type="GO" id="GO:0005634">
    <property type="term" value="C:nucleus"/>
    <property type="evidence" value="ECO:0007669"/>
    <property type="project" value="UniProtKB-SubCell"/>
</dbReference>
<dbReference type="Gene3D" id="1.10.1670.10">
    <property type="entry name" value="Helix-hairpin-Helix base-excision DNA repair enzymes (C-terminal)"/>
    <property type="match status" value="1"/>
</dbReference>
<dbReference type="SMART" id="SM00478">
    <property type="entry name" value="ENDO3c"/>
    <property type="match status" value="1"/>
</dbReference>
<dbReference type="Pfam" id="PF00730">
    <property type="entry name" value="HhH-GPD"/>
    <property type="match status" value="1"/>
</dbReference>
<dbReference type="FunFam" id="1.10.340.30:FF:000002">
    <property type="entry name" value="Adenine DNA glycosylase"/>
    <property type="match status" value="1"/>
</dbReference>
<comment type="subcellular location">
    <subcellularLocation>
        <location evidence="3">Mitochondrion</location>
    </subcellularLocation>
    <subcellularLocation>
        <location evidence="2">Nucleus</location>
    </subcellularLocation>
</comment>
<evidence type="ECO:0000256" key="5">
    <source>
        <dbReference type="ARBA" id="ARBA00012045"/>
    </source>
</evidence>
<dbReference type="EC" id="3.2.2.31" evidence="5 18"/>
<dbReference type="FunFam" id="1.10.1670.10:FF:000002">
    <property type="entry name" value="Adenine DNA glycosylase"/>
    <property type="match status" value="1"/>
</dbReference>
<evidence type="ECO:0000256" key="19">
    <source>
        <dbReference type="SAM" id="MobiDB-lite"/>
    </source>
</evidence>
<dbReference type="SMART" id="SM00525">
    <property type="entry name" value="FES"/>
    <property type="match status" value="1"/>
</dbReference>
<evidence type="ECO:0000256" key="11">
    <source>
        <dbReference type="ARBA" id="ARBA00023004"/>
    </source>
</evidence>
<comment type="function">
    <text evidence="17">Involved in oxidative DNA damage repair. Initiates repair of A*oxoG to C*G by removing the inappropriately paired adenine base from the DNA backbone. Possesses both adenine and 2-OH-A DNA glycosylase activities.</text>
</comment>
<keyword evidence="12" id="KW-0411">Iron-sulfur</keyword>
<evidence type="ECO:0000256" key="18">
    <source>
        <dbReference type="RuleBase" id="RU365096"/>
    </source>
</evidence>
<dbReference type="AlphaFoldDB" id="A0AA88XS59"/>
<organism evidence="21 22">
    <name type="scientific">Pinctada imbricata</name>
    <name type="common">Atlantic pearl-oyster</name>
    <name type="synonym">Pinctada martensii</name>
    <dbReference type="NCBI Taxonomy" id="66713"/>
    <lineage>
        <taxon>Eukaryota</taxon>
        <taxon>Metazoa</taxon>
        <taxon>Spiralia</taxon>
        <taxon>Lophotrochozoa</taxon>
        <taxon>Mollusca</taxon>
        <taxon>Bivalvia</taxon>
        <taxon>Autobranchia</taxon>
        <taxon>Pteriomorphia</taxon>
        <taxon>Pterioida</taxon>
        <taxon>Pterioidea</taxon>
        <taxon>Pteriidae</taxon>
        <taxon>Pinctada</taxon>
    </lineage>
</organism>
<feature type="region of interest" description="Disordered" evidence="19">
    <location>
        <begin position="442"/>
        <end position="465"/>
    </location>
</feature>
<evidence type="ECO:0000256" key="2">
    <source>
        <dbReference type="ARBA" id="ARBA00004123"/>
    </source>
</evidence>
<dbReference type="InterPro" id="IPR011257">
    <property type="entry name" value="DNA_glycosylase"/>
</dbReference>
<dbReference type="InterPro" id="IPR003265">
    <property type="entry name" value="HhH-GPD_domain"/>
</dbReference>
<dbReference type="GO" id="GO:0006298">
    <property type="term" value="P:mismatch repair"/>
    <property type="evidence" value="ECO:0007669"/>
    <property type="project" value="TreeGrafter"/>
</dbReference>
<dbReference type="Pfam" id="PF00633">
    <property type="entry name" value="HHH"/>
    <property type="match status" value="1"/>
</dbReference>
<dbReference type="InterPro" id="IPR015797">
    <property type="entry name" value="NUDIX_hydrolase-like_dom_sf"/>
</dbReference>
<evidence type="ECO:0000256" key="3">
    <source>
        <dbReference type="ARBA" id="ARBA00004173"/>
    </source>
</evidence>
<evidence type="ECO:0000256" key="14">
    <source>
        <dbReference type="ARBA" id="ARBA00023204"/>
    </source>
</evidence>
<dbReference type="GO" id="GO:0006284">
    <property type="term" value="P:base-excision repair"/>
    <property type="evidence" value="ECO:0007669"/>
    <property type="project" value="UniProtKB-UniRule"/>
</dbReference>
<comment type="cofactor">
    <cofactor evidence="18">
        <name>[4Fe-4S] cluster</name>
        <dbReference type="ChEBI" id="CHEBI:49883"/>
    </cofactor>
    <text evidence="18">Binds 1 [4Fe-4S] cluster.</text>
</comment>
<keyword evidence="15" id="KW-0539">Nucleus</keyword>
<comment type="catalytic activity">
    <reaction evidence="1 18">
        <text>Hydrolyzes free adenine bases from 7,8-dihydro-8-oxoguanine:adenine mismatched double-stranded DNA, leaving an apurinic site.</text>
        <dbReference type="EC" id="3.2.2.31"/>
    </reaction>
</comment>
<dbReference type="GO" id="GO:0032357">
    <property type="term" value="F:oxidized purine DNA binding"/>
    <property type="evidence" value="ECO:0007669"/>
    <property type="project" value="TreeGrafter"/>
</dbReference>
<keyword evidence="8" id="KW-0479">Metal-binding</keyword>
<evidence type="ECO:0000256" key="13">
    <source>
        <dbReference type="ARBA" id="ARBA00023128"/>
    </source>
</evidence>
<sequence>MLCFIGGQREENPVPCVHDFVEKEIQTFRTSLLKWYRENKRDLPWRKQLENPDVNQRAYAVWVSEIMLQQTQVATVISYYNKWMEKWPTVEDLAKANLEEVNEMWSGLGYYSRGRRLFEGAVKVVNSFQGRMPTTAESLLKELPGVGRYTAGAIASIANNQPTGLVDGNVIRVLSRMRVIGADSTSAAVQDKIWSDANKLVDPVSPGDFNQGLMELGATICTPKSPDCSKCPVSSICMAYIQTEIQKTKSSSKLVVNKPKEIPDIECLVDGCNLCIPEQENYDESLGVQNYPRKGKKKAAREEVTDVCIVCQRCSSGGNKYLIVQRPSKGLLAGLWEFPSLVRDPNFGDIKTPICLLRDACGVTCKLLSTVLEGTVGEVTHIFSHIHQTYFVQKMTIDEGVVELPSNPKTALKWVTKEEFLDAGTSTAMKKVFKAYENSCSPKQDKKKKEDPKQPSISAFFKKKS</sequence>
<dbReference type="GO" id="GO:0034039">
    <property type="term" value="F:8-oxo-7,8-dihydroguanine DNA N-glycosylase activity"/>
    <property type="evidence" value="ECO:0007669"/>
    <property type="project" value="TreeGrafter"/>
</dbReference>
<evidence type="ECO:0000256" key="12">
    <source>
        <dbReference type="ARBA" id="ARBA00023014"/>
    </source>
</evidence>
<dbReference type="SUPFAM" id="SSF55811">
    <property type="entry name" value="Nudix"/>
    <property type="match status" value="1"/>
</dbReference>
<dbReference type="InterPro" id="IPR004036">
    <property type="entry name" value="Endonuclease-III-like_CS2"/>
</dbReference>
<feature type="domain" description="HhH-GPD" evidence="20">
    <location>
        <begin position="67"/>
        <end position="219"/>
    </location>
</feature>
<keyword evidence="13" id="KW-0496">Mitochondrion</keyword>
<comment type="caution">
    <text evidence="21">The sequence shown here is derived from an EMBL/GenBank/DDBJ whole genome shotgun (WGS) entry which is preliminary data.</text>
</comment>
<reference evidence="21" key="1">
    <citation type="submission" date="2019-08" db="EMBL/GenBank/DDBJ databases">
        <title>The improved chromosome-level genome for the pearl oyster Pinctada fucata martensii using PacBio sequencing and Hi-C.</title>
        <authorList>
            <person name="Zheng Z."/>
        </authorList>
    </citation>
    <scope>NUCLEOTIDE SEQUENCE</scope>
    <source>
        <strain evidence="21">ZZ-2019</strain>
        <tissue evidence="21">Adductor muscle</tissue>
    </source>
</reference>
<evidence type="ECO:0000256" key="9">
    <source>
        <dbReference type="ARBA" id="ARBA00022763"/>
    </source>
</evidence>
<protein>
    <recommendedName>
        <fullName evidence="6 18">Adenine DNA glycosylase</fullName>
        <ecNumber evidence="5 18">3.2.2.31</ecNumber>
    </recommendedName>
</protein>
<evidence type="ECO:0000256" key="6">
    <source>
        <dbReference type="ARBA" id="ARBA00022023"/>
    </source>
</evidence>
<keyword evidence="7" id="KW-0004">4Fe-4S</keyword>
<dbReference type="Gene3D" id="3.90.79.10">
    <property type="entry name" value="Nucleoside Triphosphate Pyrophosphohydrolase"/>
    <property type="match status" value="1"/>
</dbReference>
<comment type="function">
    <text evidence="18">Adenine glycosylase active on G-A mispairs.</text>
</comment>
<dbReference type="CDD" id="cd00056">
    <property type="entry name" value="ENDO3c"/>
    <property type="match status" value="1"/>
</dbReference>
<dbReference type="PANTHER" id="PTHR42944:SF1">
    <property type="entry name" value="ADENINE DNA GLYCOSYLASE"/>
    <property type="match status" value="1"/>
</dbReference>
<dbReference type="SUPFAM" id="SSF48150">
    <property type="entry name" value="DNA-glycosylase"/>
    <property type="match status" value="1"/>
</dbReference>
<dbReference type="InterPro" id="IPR044298">
    <property type="entry name" value="MIG/MutY"/>
</dbReference>
<keyword evidence="22" id="KW-1185">Reference proteome</keyword>
<dbReference type="InterPro" id="IPR023170">
    <property type="entry name" value="HhH_base_excis_C"/>
</dbReference>
<dbReference type="InterPro" id="IPR000445">
    <property type="entry name" value="HhH_motif"/>
</dbReference>
<evidence type="ECO:0000256" key="10">
    <source>
        <dbReference type="ARBA" id="ARBA00022801"/>
    </source>
</evidence>
<evidence type="ECO:0000313" key="22">
    <source>
        <dbReference type="Proteomes" id="UP001186944"/>
    </source>
</evidence>
<evidence type="ECO:0000259" key="20">
    <source>
        <dbReference type="SMART" id="SM00478"/>
    </source>
</evidence>
<keyword evidence="14" id="KW-0234">DNA repair</keyword>
<dbReference type="PROSITE" id="PS01155">
    <property type="entry name" value="ENDONUCLEASE_III_2"/>
    <property type="match status" value="1"/>
</dbReference>
<feature type="compositionally biased region" description="Basic and acidic residues" evidence="19">
    <location>
        <begin position="443"/>
        <end position="453"/>
    </location>
</feature>
<keyword evidence="9 18" id="KW-0227">DNA damage</keyword>
<evidence type="ECO:0000256" key="1">
    <source>
        <dbReference type="ARBA" id="ARBA00000843"/>
    </source>
</evidence>